<sequence>MALSSQPTPLHVLYTLKDVRSFRQLLDARQQSNSSHSGGGGSSFPRSWGVSSLGPVGSEVNARDGFGRTLLHLAAGSLDGWTLEWVRICLAQKGVDVNLQDPESGWTALHRALYVGNLHAGRLLMERADISLRNKDHEDYTPWDVYNMTLEGTYPDFDASYGTMLYTWGVNRNFTLGLGDGNDRTHPESINLARLTPPNNALGSARFQTLGVSSIVMSKLHTGIVTSEPRANIRLCGFGSGGRLGAGSHTQYSFAPLKDFAHTVTALALGQDHTLALTSLGEVYSWGLGRFGQLGYVIEKDDKPAPVLADSEQVQYSPKKVLGPLKGKEARGVAACKTASAAWTREGLYTWGTNAGQLGYDRHAVPSQISPRKVTAVAQGVLDVALAENAMCVLLESQDVLCFWNDTHFKVNFPAQKFRNESSVYRPPQAIVKVMIQKLVACENTFVALSTFGDVFFFTLPELGNTDGDSEKFVLKPQRIWATRSAESMAKDVGLGADGTVILCSATGHVFVRQRNVKPAGDGRRSLPGQQPPGPGNLKSFKFHRVPWLQRVIRVSANSTGAFGAISVDALPLGINVSGPTFGEQLVKGLPHLRQLAESRGPAGIEVASPLSSSAGDLSPEAIADEDEDESAAEAAELRTACHVVEAFIQLEETKLSQVTKSEPIPARHLWGADVSIEVAGCTIFTHQAILAARSRVFREALAGQAYNGAEVAIALVKNAKGPVTRLNVRLLTRPAAVMQELQDLPLVFHPLSILLLLQYLYSDNLPSLWDRHVGERLLKRYSKLKLHGSRMRAELLTLARALELPSLEAFMHAATYARRAPAPTLVRDMSQLFDESQRAGHKAKYDMVLQLNDRSVHCHSTLLRARSPFFASMFDDEEWMADRWSNEGVVEVNMKHLKWEVMEKVFAFIYEDQGVEMFDNVLRDTVDEFIDYVFHVMAVASELLLDKLMLICSSVILRHVSLYNVPSLLADAAHLSARDLMNSLCGYIAMNLESIMESRLLDEMPHDLLNRLGEHVRSMQAEQSPVARSGILVDEAMKTHANWLLLEDFPQPMQRSWKKMIKQSPRLSPINPMSPKISPMIKPRTSPPSNKTAHFKPPPVSMPDDGGIFAMDEDVETSRIPPISLDVPAVSGERTASPLTPDRAAVWKGKSLQAHQKADMRSIMAEEAKATGRPSLTPTGSAPKGLGLPGYPSLSTPAKSAIPPSAPKRTPSGVSLSTAGAAGSAPTTPLMKPVMRSAMQRPGPSMPGPTPTGSQPPPLEAGVRQPSFKGPALGPVITPVRAAPSESSSRRRNQDAWASFAPPTPPPMSVSPPSAGPSTGGVSFLAIQQEQKAALVVGVKGPKKPSLLEIQEQEKARKQEEQISREEVEFMQWWAQEEERIRREGATVPPADGADSGRGGRGRGRGGRGKGGGTDSGRGARGSRRGGPPREKGKGPSQAAVGA</sequence>
<evidence type="ECO:0000256" key="1">
    <source>
        <dbReference type="ARBA" id="ARBA00022737"/>
    </source>
</evidence>
<proteinExistence type="predicted"/>
<dbReference type="STRING" id="1330018.A0A167FSU5"/>
<feature type="compositionally biased region" description="Pro residues" evidence="3">
    <location>
        <begin position="1245"/>
        <end position="1260"/>
    </location>
</feature>
<dbReference type="PRINTS" id="PR00633">
    <property type="entry name" value="RCCNDNSATION"/>
</dbReference>
<dbReference type="InterPro" id="IPR009091">
    <property type="entry name" value="RCC1/BLIP-II"/>
</dbReference>
<feature type="repeat" description="RCC1" evidence="2">
    <location>
        <begin position="231"/>
        <end position="280"/>
    </location>
</feature>
<dbReference type="Pfam" id="PF13540">
    <property type="entry name" value="RCC1_2"/>
    <property type="match status" value="1"/>
</dbReference>
<organism evidence="5 6">
    <name type="scientific">Calocera viscosa (strain TUFC12733)</name>
    <dbReference type="NCBI Taxonomy" id="1330018"/>
    <lineage>
        <taxon>Eukaryota</taxon>
        <taxon>Fungi</taxon>
        <taxon>Dikarya</taxon>
        <taxon>Basidiomycota</taxon>
        <taxon>Agaricomycotina</taxon>
        <taxon>Dacrymycetes</taxon>
        <taxon>Dacrymycetales</taxon>
        <taxon>Dacrymycetaceae</taxon>
        <taxon>Calocera</taxon>
    </lineage>
</organism>
<feature type="repeat" description="RCC1" evidence="2">
    <location>
        <begin position="163"/>
        <end position="228"/>
    </location>
</feature>
<feature type="compositionally biased region" description="Gly residues" evidence="3">
    <location>
        <begin position="1410"/>
        <end position="1421"/>
    </location>
</feature>
<feature type="compositionally biased region" description="Basic and acidic residues" evidence="3">
    <location>
        <begin position="1353"/>
        <end position="1365"/>
    </location>
</feature>
<feature type="region of interest" description="Disordered" evidence="3">
    <location>
        <begin position="1382"/>
        <end position="1444"/>
    </location>
</feature>
<keyword evidence="1" id="KW-0677">Repeat</keyword>
<dbReference type="InterPro" id="IPR036770">
    <property type="entry name" value="Ankyrin_rpt-contain_sf"/>
</dbReference>
<evidence type="ECO:0000313" key="5">
    <source>
        <dbReference type="EMBL" id="KZO89805.1"/>
    </source>
</evidence>
<dbReference type="InterPro" id="IPR000408">
    <property type="entry name" value="Reg_chr_condens"/>
</dbReference>
<dbReference type="Gene3D" id="1.25.40.20">
    <property type="entry name" value="Ankyrin repeat-containing domain"/>
    <property type="match status" value="1"/>
</dbReference>
<dbReference type="EMBL" id="KV417364">
    <property type="protein sequence ID" value="KZO89805.1"/>
    <property type="molecule type" value="Genomic_DNA"/>
</dbReference>
<feature type="domain" description="BTB" evidence="4">
    <location>
        <begin position="846"/>
        <end position="914"/>
    </location>
</feature>
<dbReference type="SMART" id="SM00225">
    <property type="entry name" value="BTB"/>
    <property type="match status" value="2"/>
</dbReference>
<evidence type="ECO:0000256" key="3">
    <source>
        <dbReference type="SAM" id="MobiDB-lite"/>
    </source>
</evidence>
<dbReference type="Pfam" id="PF12796">
    <property type="entry name" value="Ank_2"/>
    <property type="match status" value="1"/>
</dbReference>
<keyword evidence="6" id="KW-1185">Reference proteome</keyword>
<dbReference type="OrthoDB" id="1893551at2759"/>
<feature type="region of interest" description="Disordered" evidence="3">
    <location>
        <begin position="1066"/>
        <end position="1102"/>
    </location>
</feature>
<feature type="region of interest" description="Disordered" evidence="3">
    <location>
        <begin position="1343"/>
        <end position="1365"/>
    </location>
</feature>
<dbReference type="Proteomes" id="UP000076738">
    <property type="component" value="Unassembled WGS sequence"/>
</dbReference>
<evidence type="ECO:0000259" key="4">
    <source>
        <dbReference type="PROSITE" id="PS50097"/>
    </source>
</evidence>
<dbReference type="SUPFAM" id="SSF48403">
    <property type="entry name" value="Ankyrin repeat"/>
    <property type="match status" value="1"/>
</dbReference>
<dbReference type="PROSITE" id="PS50012">
    <property type="entry name" value="RCC1_3"/>
    <property type="match status" value="3"/>
</dbReference>
<feature type="compositionally biased region" description="Low complexity" evidence="3">
    <location>
        <begin position="1216"/>
        <end position="1231"/>
    </location>
</feature>
<feature type="domain" description="BTB" evidence="4">
    <location>
        <begin position="673"/>
        <end position="766"/>
    </location>
</feature>
<gene>
    <name evidence="5" type="ORF">CALVIDRAFT_523501</name>
</gene>
<protein>
    <recommendedName>
        <fullName evidence="4">BTB domain-containing protein</fullName>
    </recommendedName>
</protein>
<feature type="repeat" description="RCC1" evidence="2">
    <location>
        <begin position="281"/>
        <end position="346"/>
    </location>
</feature>
<name>A0A167FSU5_CALVF</name>
<dbReference type="InterPro" id="IPR002110">
    <property type="entry name" value="Ankyrin_rpt"/>
</dbReference>
<dbReference type="CDD" id="cd18186">
    <property type="entry name" value="BTB_POZ_ZBTB_KLHL-like"/>
    <property type="match status" value="2"/>
</dbReference>
<dbReference type="Gene3D" id="3.30.710.10">
    <property type="entry name" value="Potassium Channel Kv1.1, Chain A"/>
    <property type="match status" value="2"/>
</dbReference>
<feature type="region of interest" description="Disordered" evidence="3">
    <location>
        <begin position="517"/>
        <end position="538"/>
    </location>
</feature>
<feature type="region of interest" description="Disordered" evidence="3">
    <location>
        <begin position="1169"/>
        <end position="1323"/>
    </location>
</feature>
<evidence type="ECO:0000313" key="6">
    <source>
        <dbReference type="Proteomes" id="UP000076738"/>
    </source>
</evidence>
<dbReference type="SUPFAM" id="SSF50985">
    <property type="entry name" value="RCC1/BLIP-II"/>
    <property type="match status" value="1"/>
</dbReference>
<dbReference type="InterPro" id="IPR011333">
    <property type="entry name" value="SKP1/BTB/POZ_sf"/>
</dbReference>
<evidence type="ECO:0000256" key="2">
    <source>
        <dbReference type="PROSITE-ProRule" id="PRU00235"/>
    </source>
</evidence>
<dbReference type="PROSITE" id="PS50097">
    <property type="entry name" value="BTB"/>
    <property type="match status" value="2"/>
</dbReference>
<dbReference type="Gene3D" id="2.130.10.30">
    <property type="entry name" value="Regulator of chromosome condensation 1/beta-lactamase-inhibitor protein II"/>
    <property type="match status" value="1"/>
</dbReference>
<dbReference type="InterPro" id="IPR051625">
    <property type="entry name" value="Signaling_Regulatory_Domain"/>
</dbReference>
<reference evidence="5 6" key="1">
    <citation type="journal article" date="2016" name="Mol. Biol. Evol.">
        <title>Comparative Genomics of Early-Diverging Mushroom-Forming Fungi Provides Insights into the Origins of Lignocellulose Decay Capabilities.</title>
        <authorList>
            <person name="Nagy L.G."/>
            <person name="Riley R."/>
            <person name="Tritt A."/>
            <person name="Adam C."/>
            <person name="Daum C."/>
            <person name="Floudas D."/>
            <person name="Sun H."/>
            <person name="Yadav J.S."/>
            <person name="Pangilinan J."/>
            <person name="Larsson K.H."/>
            <person name="Matsuura K."/>
            <person name="Barry K."/>
            <person name="Labutti K."/>
            <person name="Kuo R."/>
            <person name="Ohm R.A."/>
            <person name="Bhattacharya S.S."/>
            <person name="Shirouzu T."/>
            <person name="Yoshinaga Y."/>
            <person name="Martin F.M."/>
            <person name="Grigoriev I.V."/>
            <person name="Hibbett D.S."/>
        </authorList>
    </citation>
    <scope>NUCLEOTIDE SEQUENCE [LARGE SCALE GENOMIC DNA]</scope>
    <source>
        <strain evidence="5 6">TUFC12733</strain>
    </source>
</reference>
<dbReference type="InterPro" id="IPR000210">
    <property type="entry name" value="BTB/POZ_dom"/>
</dbReference>
<dbReference type="PANTHER" id="PTHR22872">
    <property type="entry name" value="BTK-BINDING PROTEIN-RELATED"/>
    <property type="match status" value="1"/>
</dbReference>
<accession>A0A167FSU5</accession>
<dbReference type="PANTHER" id="PTHR22872:SF2">
    <property type="entry name" value="INHIBITOR OF BRUTON TYROSINE KINASE"/>
    <property type="match status" value="1"/>
</dbReference>
<dbReference type="SUPFAM" id="SSF54695">
    <property type="entry name" value="POZ domain"/>
    <property type="match status" value="2"/>
</dbReference>
<dbReference type="Pfam" id="PF00651">
    <property type="entry name" value="BTB"/>
    <property type="match status" value="1"/>
</dbReference>